<dbReference type="InterPro" id="IPR005668">
    <property type="entry name" value="IPM_Synthase"/>
</dbReference>
<comment type="subunit">
    <text evidence="10">Homodimer.</text>
</comment>
<dbReference type="Pfam" id="PF08502">
    <property type="entry name" value="LeuA_dimer"/>
    <property type="match status" value="1"/>
</dbReference>
<evidence type="ECO:0000313" key="13">
    <source>
        <dbReference type="Proteomes" id="UP000198552"/>
    </source>
</evidence>
<evidence type="ECO:0000259" key="11">
    <source>
        <dbReference type="PROSITE" id="PS50991"/>
    </source>
</evidence>
<dbReference type="SUPFAM" id="SSF51569">
    <property type="entry name" value="Aldolase"/>
    <property type="match status" value="1"/>
</dbReference>
<dbReference type="UniPathway" id="UPA00048">
    <property type="reaction ID" value="UER00070"/>
</dbReference>
<feature type="binding site" evidence="10">
    <location>
        <position position="278"/>
    </location>
    <ligand>
        <name>Mg(2+)</name>
        <dbReference type="ChEBI" id="CHEBI:18420"/>
    </ligand>
</feature>
<accession>A0A1G9PP11</accession>
<dbReference type="PROSITE" id="PS00815">
    <property type="entry name" value="AIPM_HOMOCIT_SYNTH_1"/>
    <property type="match status" value="1"/>
</dbReference>
<proteinExistence type="inferred from homology"/>
<dbReference type="PANTHER" id="PTHR46911:SF1">
    <property type="entry name" value="2-ISOPROPYLMALATE SYNTHASE"/>
    <property type="match status" value="1"/>
</dbReference>
<dbReference type="PANTHER" id="PTHR46911">
    <property type="match status" value="1"/>
</dbReference>
<dbReference type="GO" id="GO:0003985">
    <property type="term" value="F:acetyl-CoA C-acetyltransferase activity"/>
    <property type="evidence" value="ECO:0007669"/>
    <property type="project" value="UniProtKB-UniRule"/>
</dbReference>
<comment type="function">
    <text evidence="10">Catalyzes the condensation of the acetyl group of acetyl-CoA with 3-methyl-2-oxobutanoate (2-ketoisovalerate) to form 3-carboxy-3-hydroxy-4-methylpentanoate (2-isopropylmalate).</text>
</comment>
<comment type="cofactor">
    <cofactor evidence="10">
        <name>Mg(2+)</name>
        <dbReference type="ChEBI" id="CHEBI:18420"/>
    </cofactor>
</comment>
<evidence type="ECO:0000256" key="6">
    <source>
        <dbReference type="ARBA" id="ARBA00022605"/>
    </source>
</evidence>
<dbReference type="EMBL" id="FNHP01000001">
    <property type="protein sequence ID" value="SDL99785.1"/>
    <property type="molecule type" value="Genomic_DNA"/>
</dbReference>
<dbReference type="Gene3D" id="3.20.20.70">
    <property type="entry name" value="Aldolase class I"/>
    <property type="match status" value="1"/>
</dbReference>
<feature type="binding site" evidence="10">
    <location>
        <position position="40"/>
    </location>
    <ligand>
        <name>Mg(2+)</name>
        <dbReference type="ChEBI" id="CHEBI:18420"/>
    </ligand>
</feature>
<comment type="catalytic activity">
    <reaction evidence="1 10">
        <text>3-methyl-2-oxobutanoate + acetyl-CoA + H2O = (2S)-2-isopropylmalate + CoA + H(+)</text>
        <dbReference type="Rhea" id="RHEA:21524"/>
        <dbReference type="ChEBI" id="CHEBI:1178"/>
        <dbReference type="ChEBI" id="CHEBI:11851"/>
        <dbReference type="ChEBI" id="CHEBI:15377"/>
        <dbReference type="ChEBI" id="CHEBI:15378"/>
        <dbReference type="ChEBI" id="CHEBI:57287"/>
        <dbReference type="ChEBI" id="CHEBI:57288"/>
        <dbReference type="EC" id="2.3.3.13"/>
    </reaction>
</comment>
<keyword evidence="6 10" id="KW-0028">Amino-acid biosynthesis</keyword>
<dbReference type="GO" id="GO:0009098">
    <property type="term" value="P:L-leucine biosynthetic process"/>
    <property type="evidence" value="ECO:0007669"/>
    <property type="project" value="UniProtKB-UniRule"/>
</dbReference>
<evidence type="ECO:0000313" key="12">
    <source>
        <dbReference type="EMBL" id="SDL99785.1"/>
    </source>
</evidence>
<dbReference type="NCBIfam" id="TIGR00970">
    <property type="entry name" value="leuA_yeast"/>
    <property type="match status" value="1"/>
</dbReference>
<dbReference type="CDD" id="cd07942">
    <property type="entry name" value="DRE_TIM_LeuA"/>
    <property type="match status" value="1"/>
</dbReference>
<dbReference type="AlphaFoldDB" id="A0A1G9PP11"/>
<dbReference type="InterPro" id="IPR013709">
    <property type="entry name" value="2-isopropylmalate_synth_dimer"/>
</dbReference>
<evidence type="ECO:0000256" key="3">
    <source>
        <dbReference type="ARBA" id="ARBA00009767"/>
    </source>
</evidence>
<keyword evidence="10" id="KW-0460">Magnesium</keyword>
<dbReference type="EC" id="2.3.3.13" evidence="4 10"/>
<dbReference type="Gene3D" id="3.30.160.270">
    <property type="match status" value="1"/>
</dbReference>
<dbReference type="InterPro" id="IPR002034">
    <property type="entry name" value="AIPM/Hcit_synth_CS"/>
</dbReference>
<keyword evidence="10" id="KW-0963">Cytoplasm</keyword>
<feature type="binding site" evidence="10">
    <location>
        <position position="244"/>
    </location>
    <ligand>
        <name>Mg(2+)</name>
        <dbReference type="ChEBI" id="CHEBI:18420"/>
    </ligand>
</feature>
<dbReference type="HAMAP" id="MF_00572">
    <property type="entry name" value="LeuA_type2"/>
    <property type="match status" value="1"/>
</dbReference>
<dbReference type="InterPro" id="IPR039371">
    <property type="entry name" value="LeuA_N_DRE-TIM"/>
</dbReference>
<dbReference type="NCBIfam" id="NF002991">
    <property type="entry name" value="PRK03739.1"/>
    <property type="match status" value="1"/>
</dbReference>
<keyword evidence="8 10" id="KW-0479">Metal-binding</keyword>
<comment type="similarity">
    <text evidence="3 10">Belongs to the alpha-IPM synthase/homocitrate synthase family. LeuA type 2 subfamily.</text>
</comment>
<dbReference type="SUPFAM" id="SSF89000">
    <property type="entry name" value="post-HMGL domain-like"/>
    <property type="match status" value="1"/>
</dbReference>
<dbReference type="GO" id="GO:0005737">
    <property type="term" value="C:cytoplasm"/>
    <property type="evidence" value="ECO:0007669"/>
    <property type="project" value="UniProtKB-SubCell"/>
</dbReference>
<comment type="pathway">
    <text evidence="2 10">Amino-acid biosynthesis; L-leucine biosynthesis; L-leucine from 3-methyl-2-oxobutanoate: step 1/4.</text>
</comment>
<dbReference type="InterPro" id="IPR036230">
    <property type="entry name" value="LeuA_allosteric_dom_sf"/>
</dbReference>
<evidence type="ECO:0000256" key="8">
    <source>
        <dbReference type="ARBA" id="ARBA00022723"/>
    </source>
</evidence>
<dbReference type="PROSITE" id="PS00816">
    <property type="entry name" value="AIPM_HOMOCIT_SYNTH_2"/>
    <property type="match status" value="1"/>
</dbReference>
<evidence type="ECO:0000256" key="4">
    <source>
        <dbReference type="ARBA" id="ARBA00012973"/>
    </source>
</evidence>
<dbReference type="RefSeq" id="WP_091566284.1">
    <property type="nucleotide sequence ID" value="NZ_FNHP01000001.1"/>
</dbReference>
<dbReference type="Pfam" id="PF00682">
    <property type="entry name" value="HMGL-like"/>
    <property type="match status" value="1"/>
</dbReference>
<evidence type="ECO:0000256" key="7">
    <source>
        <dbReference type="ARBA" id="ARBA00022679"/>
    </source>
</evidence>
<evidence type="ECO:0000256" key="5">
    <source>
        <dbReference type="ARBA" id="ARBA00022430"/>
    </source>
</evidence>
<dbReference type="PROSITE" id="PS50991">
    <property type="entry name" value="PYR_CT"/>
    <property type="match status" value="1"/>
</dbReference>
<dbReference type="InterPro" id="IPR013785">
    <property type="entry name" value="Aldolase_TIM"/>
</dbReference>
<keyword evidence="9 10" id="KW-0100">Branched-chain amino acid biosynthesis</keyword>
<sequence>MLHNPAAKYRPFAPVALRDRTWPDAQITRAPRWLSTDLRDGNQALIEPMDLARKLRMFELLVRIGFKEIEVGFPAASQVEWDFVRQLIDEDRIPHDVTIQVMTPAREELIERTVQSLAGARRAIVHVYNAVAPLWREVVFGMSVLQVMALVERHVRQVRALTDAQPGTEWVLQYSPETFSLAELDVSRQACETAIAAWGTGRPIILNLPTTVEAATPNVFADQIEWMARCFADRPEVVLSVHPHNDRGTGTAAAELALMAGAHRVEGCLFGNGERTGNLDIVNVALNLYVQGVAPGLDFSDIDAIRAEVEHCNQLPVPARHPYAGDLVYTSFSGSHQDAIKKAFAAGREGDVWAIPYLPIDPKDLGRSYEAVIRVNSQSGKGGIAYLLEAEYGVQLPRRLQIEFSQVVQRAMDVQGKELSAADLWTLFSSEYALDGTPVLQQRQITAGTSAQGGAQTELRASLQWQGRELALQGSGNGPIDAFVNALGAATGHAIRVLDYQEHAIGGTGSVGGDARAAAYVELRVDDGRPVFGVGLEHDIVGAALRAVVSALQRAVRGQQPRPHAAPQALQVA</sequence>
<reference evidence="13" key="1">
    <citation type="submission" date="2016-10" db="EMBL/GenBank/DDBJ databases">
        <authorList>
            <person name="Varghese N."/>
            <person name="Submissions S."/>
        </authorList>
    </citation>
    <scope>NUCLEOTIDE SEQUENCE [LARGE SCALE GENOMIC DNA]</scope>
    <source>
        <strain evidence="13">EPL6</strain>
    </source>
</reference>
<dbReference type="Proteomes" id="UP000198552">
    <property type="component" value="Unassembled WGS sequence"/>
</dbReference>
<feature type="region of interest" description="Regulatory domain" evidence="10">
    <location>
        <begin position="435"/>
        <end position="573"/>
    </location>
</feature>
<comment type="subcellular location">
    <subcellularLocation>
        <location evidence="10">Cytoplasm</location>
    </subcellularLocation>
</comment>
<dbReference type="SUPFAM" id="SSF110921">
    <property type="entry name" value="2-isopropylmalate synthase LeuA, allosteric (dimerisation) domain"/>
    <property type="match status" value="1"/>
</dbReference>
<feature type="binding site" evidence="10">
    <location>
        <position position="242"/>
    </location>
    <ligand>
        <name>Mg(2+)</name>
        <dbReference type="ChEBI" id="CHEBI:18420"/>
    </ligand>
</feature>
<evidence type="ECO:0000256" key="10">
    <source>
        <dbReference type="HAMAP-Rule" id="MF_00572"/>
    </source>
</evidence>
<organism evidence="12 13">
    <name type="scientific">Oryzisolibacter propanilivorax</name>
    <dbReference type="NCBI Taxonomy" id="1527607"/>
    <lineage>
        <taxon>Bacteria</taxon>
        <taxon>Pseudomonadati</taxon>
        <taxon>Pseudomonadota</taxon>
        <taxon>Betaproteobacteria</taxon>
        <taxon>Burkholderiales</taxon>
        <taxon>Comamonadaceae</taxon>
        <taxon>Oryzisolibacter</taxon>
    </lineage>
</organism>
<dbReference type="InterPro" id="IPR054692">
    <property type="entry name" value="LeuA-like_post-cat"/>
</dbReference>
<keyword evidence="5 10" id="KW-0432">Leucine biosynthesis</keyword>
<keyword evidence="13" id="KW-1185">Reference proteome</keyword>
<dbReference type="InterPro" id="IPR000891">
    <property type="entry name" value="PYR_CT"/>
</dbReference>
<evidence type="ECO:0000256" key="2">
    <source>
        <dbReference type="ARBA" id="ARBA00004689"/>
    </source>
</evidence>
<evidence type="ECO:0000256" key="1">
    <source>
        <dbReference type="ARBA" id="ARBA00000064"/>
    </source>
</evidence>
<feature type="domain" description="Pyruvate carboxyltransferase" evidence="11">
    <location>
        <begin position="31"/>
        <end position="303"/>
    </location>
</feature>
<gene>
    <name evidence="10" type="primary">leuA</name>
    <name evidence="12" type="ORF">SAMN05428957_101503</name>
</gene>
<protein>
    <recommendedName>
        <fullName evidence="4 10">2-isopropylmalate synthase</fullName>
        <ecNumber evidence="4 10">2.3.3.13</ecNumber>
    </recommendedName>
    <alternativeName>
        <fullName evidence="10">Alpha-IPM synthase</fullName>
    </alternativeName>
    <alternativeName>
        <fullName evidence="10">Alpha-isopropylmalate synthase</fullName>
    </alternativeName>
</protein>
<dbReference type="GO" id="GO:0000287">
    <property type="term" value="F:magnesium ion binding"/>
    <property type="evidence" value="ECO:0007669"/>
    <property type="project" value="UniProtKB-UniRule"/>
</dbReference>
<dbReference type="Pfam" id="PF22615">
    <property type="entry name" value="IPMS_D2"/>
    <property type="match status" value="1"/>
</dbReference>
<name>A0A1G9PP11_9BURK</name>
<dbReference type="GO" id="GO:0003852">
    <property type="term" value="F:2-isopropylmalate synthase activity"/>
    <property type="evidence" value="ECO:0007669"/>
    <property type="project" value="UniProtKB-UniRule"/>
</dbReference>
<evidence type="ECO:0000256" key="9">
    <source>
        <dbReference type="ARBA" id="ARBA00023304"/>
    </source>
</evidence>
<dbReference type="OrthoDB" id="9803573at2"/>
<dbReference type="SMART" id="SM00917">
    <property type="entry name" value="LeuA_dimer"/>
    <property type="match status" value="1"/>
</dbReference>
<dbReference type="STRING" id="1527607.SAMN05428957_101503"/>
<keyword evidence="7 10" id="KW-0808">Transferase</keyword>